<comment type="caution">
    <text evidence="9">The sequence shown here is derived from an EMBL/GenBank/DDBJ whole genome shotgun (WGS) entry which is preliminary data.</text>
</comment>
<evidence type="ECO:0000313" key="9">
    <source>
        <dbReference type="EMBL" id="KAB7502894.1"/>
    </source>
</evidence>
<evidence type="ECO:0000256" key="2">
    <source>
        <dbReference type="ARBA" id="ARBA00022475"/>
    </source>
</evidence>
<dbReference type="GO" id="GO:0030594">
    <property type="term" value="F:neurotransmitter receptor activity"/>
    <property type="evidence" value="ECO:0007669"/>
    <property type="project" value="TreeGrafter"/>
</dbReference>
<comment type="subcellular location">
    <subcellularLocation>
        <location evidence="1">Cell membrane</location>
        <topology evidence="1">Multi-pass membrane protein</topology>
    </subcellularLocation>
</comment>
<accession>A0A5N5T8C7</accession>
<keyword evidence="7" id="KW-0675">Receptor</keyword>
<dbReference type="GO" id="GO:0005886">
    <property type="term" value="C:plasma membrane"/>
    <property type="evidence" value="ECO:0007669"/>
    <property type="project" value="UniProtKB-SubCell"/>
</dbReference>
<protein>
    <submittedName>
        <fullName evidence="9">Uncharacterized protein</fullName>
    </submittedName>
</protein>
<dbReference type="GO" id="GO:0007187">
    <property type="term" value="P:G protein-coupled receptor signaling pathway, coupled to cyclic nucleotide second messenger"/>
    <property type="evidence" value="ECO:0007669"/>
    <property type="project" value="TreeGrafter"/>
</dbReference>
<gene>
    <name evidence="9" type="ORF">Anas_07886</name>
</gene>
<dbReference type="GO" id="GO:0045202">
    <property type="term" value="C:synapse"/>
    <property type="evidence" value="ECO:0007669"/>
    <property type="project" value="GOC"/>
</dbReference>
<reference evidence="9 10" key="1">
    <citation type="journal article" date="2019" name="PLoS Biol.">
        <title>Sex chromosomes control vertical transmission of feminizing Wolbachia symbionts in an isopod.</title>
        <authorList>
            <person name="Becking T."/>
            <person name="Chebbi M.A."/>
            <person name="Giraud I."/>
            <person name="Moumen B."/>
            <person name="Laverre T."/>
            <person name="Caubet Y."/>
            <person name="Peccoud J."/>
            <person name="Gilbert C."/>
            <person name="Cordaux R."/>
        </authorList>
    </citation>
    <scope>NUCLEOTIDE SEQUENCE [LARGE SCALE GENOMIC DNA]</scope>
    <source>
        <strain evidence="9">ANa2</strain>
        <tissue evidence="9">Whole body excluding digestive tract and cuticle</tissue>
    </source>
</reference>
<keyword evidence="2" id="KW-1003">Cell membrane</keyword>
<sequence length="172" mass="19920">MINEKNGEYESLNNETSYMSGPFLPSPSLALCMFSMYIRLHTWCMPGMYLKRVSTICAECTVSKEWTFGPELCDMWTVSDVLCCTASILHLVAIALDRLFKNLKSYSRTFYIIEESFTSLKSNSRIFPSFKLFKNCFLDLRLFKILKTNSSRLPDLNGLPEYEQRHNLTENS</sequence>
<evidence type="ECO:0000256" key="3">
    <source>
        <dbReference type="ARBA" id="ARBA00022692"/>
    </source>
</evidence>
<dbReference type="GO" id="GO:0030425">
    <property type="term" value="C:dendrite"/>
    <property type="evidence" value="ECO:0007669"/>
    <property type="project" value="TreeGrafter"/>
</dbReference>
<keyword evidence="5" id="KW-0297">G-protein coupled receptor</keyword>
<keyword evidence="10" id="KW-1185">Reference proteome</keyword>
<organism evidence="9 10">
    <name type="scientific">Armadillidium nasatum</name>
    <dbReference type="NCBI Taxonomy" id="96803"/>
    <lineage>
        <taxon>Eukaryota</taxon>
        <taxon>Metazoa</taxon>
        <taxon>Ecdysozoa</taxon>
        <taxon>Arthropoda</taxon>
        <taxon>Crustacea</taxon>
        <taxon>Multicrustacea</taxon>
        <taxon>Malacostraca</taxon>
        <taxon>Eumalacostraca</taxon>
        <taxon>Peracarida</taxon>
        <taxon>Isopoda</taxon>
        <taxon>Oniscidea</taxon>
        <taxon>Crinocheta</taxon>
        <taxon>Armadillidiidae</taxon>
        <taxon>Armadillidium</taxon>
    </lineage>
</organism>
<evidence type="ECO:0000256" key="8">
    <source>
        <dbReference type="ARBA" id="ARBA00023224"/>
    </source>
</evidence>
<keyword evidence="4" id="KW-1133">Transmembrane helix</keyword>
<dbReference type="Pfam" id="PF00001">
    <property type="entry name" value="7tm_1"/>
    <property type="match status" value="1"/>
</dbReference>
<keyword evidence="6" id="KW-0472">Membrane</keyword>
<evidence type="ECO:0000256" key="4">
    <source>
        <dbReference type="ARBA" id="ARBA00022989"/>
    </source>
</evidence>
<name>A0A5N5T8C7_9CRUS</name>
<dbReference type="SUPFAM" id="SSF81321">
    <property type="entry name" value="Family A G protein-coupled receptor-like"/>
    <property type="match status" value="1"/>
</dbReference>
<keyword evidence="3" id="KW-0812">Transmembrane</keyword>
<dbReference type="GO" id="GO:0004993">
    <property type="term" value="F:G protein-coupled serotonin receptor activity"/>
    <property type="evidence" value="ECO:0007669"/>
    <property type="project" value="TreeGrafter"/>
</dbReference>
<dbReference type="InterPro" id="IPR000276">
    <property type="entry name" value="GPCR_Rhodpsn"/>
</dbReference>
<evidence type="ECO:0000256" key="5">
    <source>
        <dbReference type="ARBA" id="ARBA00023040"/>
    </source>
</evidence>
<dbReference type="EMBL" id="SEYY01006468">
    <property type="protein sequence ID" value="KAB7502894.1"/>
    <property type="molecule type" value="Genomic_DNA"/>
</dbReference>
<dbReference type="PANTHER" id="PTHR24247">
    <property type="entry name" value="5-HYDROXYTRYPTAMINE RECEPTOR"/>
    <property type="match status" value="1"/>
</dbReference>
<dbReference type="Proteomes" id="UP000326759">
    <property type="component" value="Unassembled WGS sequence"/>
</dbReference>
<evidence type="ECO:0000256" key="7">
    <source>
        <dbReference type="ARBA" id="ARBA00023170"/>
    </source>
</evidence>
<evidence type="ECO:0000256" key="6">
    <source>
        <dbReference type="ARBA" id="ARBA00023136"/>
    </source>
</evidence>
<dbReference type="GO" id="GO:0007198">
    <property type="term" value="P:adenylate cyclase-inhibiting serotonin receptor signaling pathway"/>
    <property type="evidence" value="ECO:0007669"/>
    <property type="project" value="TreeGrafter"/>
</dbReference>
<evidence type="ECO:0000256" key="1">
    <source>
        <dbReference type="ARBA" id="ARBA00004651"/>
    </source>
</evidence>
<dbReference type="PANTHER" id="PTHR24247:SF241">
    <property type="entry name" value="5-HYDROXYTRYPTAMINE RECEPTOR 2A-RELATED"/>
    <property type="match status" value="1"/>
</dbReference>
<dbReference type="Gene3D" id="1.20.1070.10">
    <property type="entry name" value="Rhodopsin 7-helix transmembrane proteins"/>
    <property type="match status" value="1"/>
</dbReference>
<keyword evidence="8" id="KW-0807">Transducer</keyword>
<proteinExistence type="predicted"/>
<evidence type="ECO:0000313" key="10">
    <source>
        <dbReference type="Proteomes" id="UP000326759"/>
    </source>
</evidence>
<dbReference type="AlphaFoldDB" id="A0A5N5T8C7"/>
<dbReference type="GO" id="GO:0007268">
    <property type="term" value="P:chemical synaptic transmission"/>
    <property type="evidence" value="ECO:0007669"/>
    <property type="project" value="TreeGrafter"/>
</dbReference>
<dbReference type="OrthoDB" id="5956310at2759"/>